<sequence length="116" mass="13687">MDINRLASNFRLMIQIRNKLWRNIFIDICNSTKVIGHIIADLKPKGANDEDWQSVDSRVKTWFYNTVKSNLLQHITDETCTAKYLWDKLEEFFTNNKMSRVLCPLQIIVKLLKIIS</sequence>
<accession>A0A2U1LLW1</accession>
<dbReference type="PANTHER" id="PTHR47481">
    <property type="match status" value="1"/>
</dbReference>
<dbReference type="PANTHER" id="PTHR47481:SF40">
    <property type="entry name" value="RETROTRANSPOSON GAG DOMAIN-CONTAINING PROTEIN"/>
    <property type="match status" value="1"/>
</dbReference>
<dbReference type="EMBL" id="PKPP01008702">
    <property type="protein sequence ID" value="PWA49989.1"/>
    <property type="molecule type" value="Genomic_DNA"/>
</dbReference>
<protein>
    <submittedName>
        <fullName evidence="1">Uncharacterized protein</fullName>
    </submittedName>
</protein>
<dbReference type="OrthoDB" id="1709990at2759"/>
<organism evidence="1 2">
    <name type="scientific">Artemisia annua</name>
    <name type="common">Sweet wormwood</name>
    <dbReference type="NCBI Taxonomy" id="35608"/>
    <lineage>
        <taxon>Eukaryota</taxon>
        <taxon>Viridiplantae</taxon>
        <taxon>Streptophyta</taxon>
        <taxon>Embryophyta</taxon>
        <taxon>Tracheophyta</taxon>
        <taxon>Spermatophyta</taxon>
        <taxon>Magnoliopsida</taxon>
        <taxon>eudicotyledons</taxon>
        <taxon>Gunneridae</taxon>
        <taxon>Pentapetalae</taxon>
        <taxon>asterids</taxon>
        <taxon>campanulids</taxon>
        <taxon>Asterales</taxon>
        <taxon>Asteraceae</taxon>
        <taxon>Asteroideae</taxon>
        <taxon>Anthemideae</taxon>
        <taxon>Artemisiinae</taxon>
        <taxon>Artemisia</taxon>
    </lineage>
</organism>
<dbReference type="AlphaFoldDB" id="A0A2U1LLW1"/>
<reference evidence="1 2" key="1">
    <citation type="journal article" date="2018" name="Mol. Plant">
        <title>The genome of Artemisia annua provides insight into the evolution of Asteraceae family and artemisinin biosynthesis.</title>
        <authorList>
            <person name="Shen Q."/>
            <person name="Zhang L."/>
            <person name="Liao Z."/>
            <person name="Wang S."/>
            <person name="Yan T."/>
            <person name="Shi P."/>
            <person name="Liu M."/>
            <person name="Fu X."/>
            <person name="Pan Q."/>
            <person name="Wang Y."/>
            <person name="Lv Z."/>
            <person name="Lu X."/>
            <person name="Zhang F."/>
            <person name="Jiang W."/>
            <person name="Ma Y."/>
            <person name="Chen M."/>
            <person name="Hao X."/>
            <person name="Li L."/>
            <person name="Tang Y."/>
            <person name="Lv G."/>
            <person name="Zhou Y."/>
            <person name="Sun X."/>
            <person name="Brodelius P.E."/>
            <person name="Rose J.K.C."/>
            <person name="Tang K."/>
        </authorList>
    </citation>
    <scope>NUCLEOTIDE SEQUENCE [LARGE SCALE GENOMIC DNA]</scope>
    <source>
        <strain evidence="2">cv. Huhao1</strain>
        <tissue evidence="1">Leaf</tissue>
    </source>
</reference>
<evidence type="ECO:0000313" key="2">
    <source>
        <dbReference type="Proteomes" id="UP000245207"/>
    </source>
</evidence>
<dbReference type="Pfam" id="PF14223">
    <property type="entry name" value="Retrotran_gag_2"/>
    <property type="match status" value="1"/>
</dbReference>
<name>A0A2U1LLW1_ARTAN</name>
<proteinExistence type="predicted"/>
<evidence type="ECO:0000313" key="1">
    <source>
        <dbReference type="EMBL" id="PWA49989.1"/>
    </source>
</evidence>
<gene>
    <name evidence="1" type="ORF">CTI12_AA474240</name>
</gene>
<comment type="caution">
    <text evidence="1">The sequence shown here is derived from an EMBL/GenBank/DDBJ whole genome shotgun (WGS) entry which is preliminary data.</text>
</comment>
<dbReference type="Proteomes" id="UP000245207">
    <property type="component" value="Unassembled WGS sequence"/>
</dbReference>
<keyword evidence="2" id="KW-1185">Reference proteome</keyword>